<keyword evidence="4" id="KW-0472">Membrane</keyword>
<evidence type="ECO:0000313" key="7">
    <source>
        <dbReference type="Proteomes" id="UP000759131"/>
    </source>
</evidence>
<reference evidence="6" key="1">
    <citation type="submission" date="2020-11" db="EMBL/GenBank/DDBJ databases">
        <authorList>
            <person name="Tran Van P."/>
        </authorList>
    </citation>
    <scope>NUCLEOTIDE SEQUENCE</scope>
</reference>
<dbReference type="Gene3D" id="1.50.40.10">
    <property type="entry name" value="Mitochondrial carrier domain"/>
    <property type="match status" value="1"/>
</dbReference>
<dbReference type="EMBL" id="OC861119">
    <property type="protein sequence ID" value="CAD7629177.1"/>
    <property type="molecule type" value="Genomic_DNA"/>
</dbReference>
<keyword evidence="7" id="KW-1185">Reference proteome</keyword>
<accession>A0A7R9KTL7</accession>
<keyword evidence="3" id="KW-0812">Transmembrane</keyword>
<evidence type="ECO:0000313" key="6">
    <source>
        <dbReference type="EMBL" id="CAD7629177.1"/>
    </source>
</evidence>
<dbReference type="GO" id="GO:0016020">
    <property type="term" value="C:membrane"/>
    <property type="evidence" value="ECO:0007669"/>
    <property type="project" value="UniProtKB-SubCell"/>
</dbReference>
<dbReference type="Proteomes" id="UP000759131">
    <property type="component" value="Unassembled WGS sequence"/>
</dbReference>
<evidence type="ECO:0000256" key="3">
    <source>
        <dbReference type="ARBA" id="ARBA00022692"/>
    </source>
</evidence>
<dbReference type="AlphaFoldDB" id="A0A7R9KTL7"/>
<evidence type="ECO:0000256" key="4">
    <source>
        <dbReference type="ARBA" id="ARBA00023136"/>
    </source>
</evidence>
<sequence>MVLGESFKPLSPKRRRTEPLDPIASPPALTTVPVDDRAGRTRVHDLKHESFVFKYTLSFLAASCAETITYPLDLIKGRLQIQGEKALTNYESFKGHQRAIAHRGMAGTALGIGK</sequence>
<feature type="region of interest" description="Disordered" evidence="5">
    <location>
        <begin position="1"/>
        <end position="33"/>
    </location>
</feature>
<organism evidence="6">
    <name type="scientific">Medioppia subpectinata</name>
    <dbReference type="NCBI Taxonomy" id="1979941"/>
    <lineage>
        <taxon>Eukaryota</taxon>
        <taxon>Metazoa</taxon>
        <taxon>Ecdysozoa</taxon>
        <taxon>Arthropoda</taxon>
        <taxon>Chelicerata</taxon>
        <taxon>Arachnida</taxon>
        <taxon>Acari</taxon>
        <taxon>Acariformes</taxon>
        <taxon>Sarcoptiformes</taxon>
        <taxon>Oribatida</taxon>
        <taxon>Brachypylina</taxon>
        <taxon>Oppioidea</taxon>
        <taxon>Oppiidae</taxon>
        <taxon>Medioppia</taxon>
    </lineage>
</organism>
<dbReference type="SUPFAM" id="SSF103506">
    <property type="entry name" value="Mitochondrial carrier"/>
    <property type="match status" value="1"/>
</dbReference>
<dbReference type="Pfam" id="PF00153">
    <property type="entry name" value="Mito_carr"/>
    <property type="match status" value="1"/>
</dbReference>
<protein>
    <submittedName>
        <fullName evidence="6">Uncharacterized protein</fullName>
    </submittedName>
</protein>
<dbReference type="InterPro" id="IPR023395">
    <property type="entry name" value="MCP_dom_sf"/>
</dbReference>
<dbReference type="InterPro" id="IPR018108">
    <property type="entry name" value="MCP_transmembrane"/>
</dbReference>
<gene>
    <name evidence="6" type="ORF">OSB1V03_LOCUS9594</name>
</gene>
<name>A0A7R9KTL7_9ACAR</name>
<dbReference type="OrthoDB" id="8051030at2759"/>
<evidence type="ECO:0000256" key="2">
    <source>
        <dbReference type="ARBA" id="ARBA00006375"/>
    </source>
</evidence>
<comment type="similarity">
    <text evidence="2">Belongs to the mitochondrial carrier (TC 2.A.29) family.</text>
</comment>
<proteinExistence type="inferred from homology"/>
<dbReference type="EMBL" id="CAJPIZ010006544">
    <property type="protein sequence ID" value="CAG2109607.1"/>
    <property type="molecule type" value="Genomic_DNA"/>
</dbReference>
<comment type="subcellular location">
    <subcellularLocation>
        <location evidence="1">Membrane</location>
        <topology evidence="1">Multi-pass membrane protein</topology>
    </subcellularLocation>
</comment>
<evidence type="ECO:0000256" key="1">
    <source>
        <dbReference type="ARBA" id="ARBA00004141"/>
    </source>
</evidence>
<evidence type="ECO:0000256" key="5">
    <source>
        <dbReference type="SAM" id="MobiDB-lite"/>
    </source>
</evidence>